<protein>
    <recommendedName>
        <fullName evidence="3">RAB6-interacting golgin</fullName>
    </recommendedName>
</protein>
<dbReference type="Proteomes" id="UP001605036">
    <property type="component" value="Unassembled WGS sequence"/>
</dbReference>
<accession>A0ABD1YK99</accession>
<organism evidence="1 2">
    <name type="scientific">Riccia fluitans</name>
    <dbReference type="NCBI Taxonomy" id="41844"/>
    <lineage>
        <taxon>Eukaryota</taxon>
        <taxon>Viridiplantae</taxon>
        <taxon>Streptophyta</taxon>
        <taxon>Embryophyta</taxon>
        <taxon>Marchantiophyta</taxon>
        <taxon>Marchantiopsida</taxon>
        <taxon>Marchantiidae</taxon>
        <taxon>Marchantiales</taxon>
        <taxon>Ricciaceae</taxon>
        <taxon>Riccia</taxon>
    </lineage>
</organism>
<evidence type="ECO:0008006" key="3">
    <source>
        <dbReference type="Google" id="ProtNLM"/>
    </source>
</evidence>
<name>A0ABD1YK99_9MARC</name>
<dbReference type="EMBL" id="JBHFFA010000004">
    <property type="protein sequence ID" value="KAL2629887.1"/>
    <property type="molecule type" value="Genomic_DNA"/>
</dbReference>
<reference evidence="1 2" key="1">
    <citation type="submission" date="2024-09" db="EMBL/GenBank/DDBJ databases">
        <title>Chromosome-scale assembly of Riccia fluitans.</title>
        <authorList>
            <person name="Paukszto L."/>
            <person name="Sawicki J."/>
            <person name="Karawczyk K."/>
            <person name="Piernik-Szablinska J."/>
            <person name="Szczecinska M."/>
            <person name="Mazdziarz M."/>
        </authorList>
    </citation>
    <scope>NUCLEOTIDE SEQUENCE [LARGE SCALE GENOMIC DNA]</scope>
    <source>
        <strain evidence="1">Rf_01</strain>
        <tissue evidence="1">Aerial parts of the thallus</tissue>
    </source>
</reference>
<evidence type="ECO:0000313" key="2">
    <source>
        <dbReference type="Proteomes" id="UP001605036"/>
    </source>
</evidence>
<comment type="caution">
    <text evidence="1">The sequence shown here is derived from an EMBL/GenBank/DDBJ whole genome shotgun (WGS) entry which is preliminary data.</text>
</comment>
<keyword evidence="2" id="KW-1185">Reference proteome</keyword>
<evidence type="ECO:0000313" key="1">
    <source>
        <dbReference type="EMBL" id="KAL2629887.1"/>
    </source>
</evidence>
<gene>
    <name evidence="1" type="ORF">R1flu_014573</name>
</gene>
<sequence>MPTAGGDSHCVPGIGRVDKKAPCRRQAAGGVCPCVPGIAHVFSKATNDGLSGQLAAKDVAKSEVHALARTEVQRELEEFKRSVTKLEDFKRSMTAKEKAAEETHLHKLALVQTQLEETKRSSEASIKRLEEEASRLWKALAAKESVVQALENAHQKEISTLKATCRKYKTSLDGEIGINADLQA</sequence>
<proteinExistence type="predicted"/>
<dbReference type="AlphaFoldDB" id="A0ABD1YK99"/>